<comment type="caution">
    <text evidence="3">The sequence shown here is derived from an EMBL/GenBank/DDBJ whole genome shotgun (WGS) entry which is preliminary data.</text>
</comment>
<evidence type="ECO:0000313" key="4">
    <source>
        <dbReference type="Proteomes" id="UP000575983"/>
    </source>
</evidence>
<accession>A0A7X0DL20</accession>
<evidence type="ECO:0000313" key="3">
    <source>
        <dbReference type="EMBL" id="MBB6207722.1"/>
    </source>
</evidence>
<keyword evidence="4" id="KW-1185">Reference proteome</keyword>
<evidence type="ECO:0000256" key="1">
    <source>
        <dbReference type="SAM" id="Phobius"/>
    </source>
</evidence>
<feature type="chain" id="PRO_5030780904" evidence="2">
    <location>
        <begin position="22"/>
        <end position="106"/>
    </location>
</feature>
<gene>
    <name evidence="3" type="ORF">HNQ06_000212</name>
</gene>
<dbReference type="RefSeq" id="WP_184107090.1">
    <property type="nucleotide sequence ID" value="NZ_CP124054.1"/>
</dbReference>
<organism evidence="3 4">
    <name type="scientific">Borreliella lanei</name>
    <dbReference type="NCBI Taxonomy" id="373540"/>
    <lineage>
        <taxon>Bacteria</taxon>
        <taxon>Pseudomonadati</taxon>
        <taxon>Spirochaetota</taxon>
        <taxon>Spirochaetia</taxon>
        <taxon>Spirochaetales</taxon>
        <taxon>Borreliaceae</taxon>
        <taxon>Borreliella</taxon>
    </lineage>
</organism>
<name>A0A7X0DL20_9SPIR</name>
<proteinExistence type="predicted"/>
<evidence type="ECO:0000256" key="2">
    <source>
        <dbReference type="SAM" id="SignalP"/>
    </source>
</evidence>
<keyword evidence="2" id="KW-0732">Signal</keyword>
<keyword evidence="1" id="KW-0472">Membrane</keyword>
<dbReference type="Proteomes" id="UP000575983">
    <property type="component" value="Unassembled WGS sequence"/>
</dbReference>
<reference evidence="3 4" key="1">
    <citation type="submission" date="2020-08" db="EMBL/GenBank/DDBJ databases">
        <title>Genomic Encyclopedia of Type Strains, Phase IV (KMG-IV): sequencing the most valuable type-strain genomes for metagenomic binning, comparative biology and taxonomic classification.</title>
        <authorList>
            <person name="Goeker M."/>
        </authorList>
    </citation>
    <scope>NUCLEOTIDE SEQUENCE [LARGE SCALE GENOMIC DNA]</scope>
    <source>
        <strain evidence="3 4">DSM 17992</strain>
    </source>
</reference>
<dbReference type="EMBL" id="JACHFC010000001">
    <property type="protein sequence ID" value="MBB6207722.1"/>
    <property type="molecule type" value="Genomic_DNA"/>
</dbReference>
<sequence length="106" mass="11499">MNLQKYLFFTALLLISTSVFAQTNTITKENVIPNGNLSQFGVEEICPICGYVNCICDEQTTEIAAKISQSNTTGFFASIAAIFALLIVATGLALTKKKLCKSKLKI</sequence>
<feature type="transmembrane region" description="Helical" evidence="1">
    <location>
        <begin position="75"/>
        <end position="95"/>
    </location>
</feature>
<feature type="signal peptide" evidence="2">
    <location>
        <begin position="1"/>
        <end position="21"/>
    </location>
</feature>
<protein>
    <submittedName>
        <fullName evidence="3">Uncharacterized protein</fullName>
    </submittedName>
</protein>
<dbReference type="AlphaFoldDB" id="A0A7X0DL20"/>
<keyword evidence="1" id="KW-0812">Transmembrane</keyword>
<keyword evidence="1" id="KW-1133">Transmembrane helix</keyword>